<feature type="transmembrane region" description="Helical" evidence="2">
    <location>
        <begin position="6"/>
        <end position="26"/>
    </location>
</feature>
<dbReference type="GO" id="GO:0005524">
    <property type="term" value="F:ATP binding"/>
    <property type="evidence" value="ECO:0007669"/>
    <property type="project" value="InterPro"/>
</dbReference>
<dbReference type="InterPro" id="IPR000719">
    <property type="entry name" value="Prot_kinase_dom"/>
</dbReference>
<dbReference type="PANTHER" id="PTHR10566:SF113">
    <property type="entry name" value="PROTEIN ACTIVITY OF BC1 COMPLEX KINASE 7, CHLOROPLASTIC"/>
    <property type="match status" value="1"/>
</dbReference>
<dbReference type="InterPro" id="IPR050154">
    <property type="entry name" value="UbiB_kinase"/>
</dbReference>
<dbReference type="Proteomes" id="UP000092495">
    <property type="component" value="Chromosome"/>
</dbReference>
<evidence type="ECO:0000259" key="3">
    <source>
        <dbReference type="PROSITE" id="PS50011"/>
    </source>
</evidence>
<gene>
    <name evidence="4" type="ORF">BCM40_11135</name>
</gene>
<organism evidence="4 5">
    <name type="scientific">Planococcus donghaensis</name>
    <dbReference type="NCBI Taxonomy" id="414778"/>
    <lineage>
        <taxon>Bacteria</taxon>
        <taxon>Bacillati</taxon>
        <taxon>Bacillota</taxon>
        <taxon>Bacilli</taxon>
        <taxon>Bacillales</taxon>
        <taxon>Caryophanaceae</taxon>
        <taxon>Planococcus</taxon>
    </lineage>
</organism>
<dbReference type="PANTHER" id="PTHR10566">
    <property type="entry name" value="CHAPERONE-ACTIVITY OF BC1 COMPLEX CABC1 -RELATED"/>
    <property type="match status" value="1"/>
</dbReference>
<keyword evidence="2" id="KW-0812">Transmembrane</keyword>
<keyword evidence="2" id="KW-0472">Membrane</keyword>
<dbReference type="AlphaFoldDB" id="A0A1C7EJP2"/>
<evidence type="ECO:0000313" key="4">
    <source>
        <dbReference type="EMBL" id="ANU23886.1"/>
    </source>
</evidence>
<dbReference type="KEGG" id="pdg:BCM40_11135"/>
<dbReference type="InterPro" id="IPR004147">
    <property type="entry name" value="ABC1_dom"/>
</dbReference>
<name>A0A1C7EJP2_9BACL</name>
<accession>A0A1C7EJP2</accession>
<sequence>MNQITFIRIFRIVWLAVKIFLQVTIFQKRNRGKWTPLVEKRWNEMITKQAKEYKNLALKLGGLMIKLGQFLSTRADIMPPSFLEELEGLTDRVPSVPRKDIVSVLEQEWNTAHTDYLSHLSESAIASASIGEVYKGVLKNGLEVAVKVQRPGTDRILRADFKAIRIVIWLAEKFTPFGKQIDFKQLYVEMTETIGNELNFLKELQNGRSFADRFDAMEGVRIPMYFDEFTTRRVLVMEWIEGARITDLAFIEKNELDRHEISERLFILFLEQILYGGQFHADPHGGNILLEPNGGIVLIDFGMIGTITKKDSQSVLRAAEGIIFKNYEQVLDALEELRFLLPQADRAVLEDAISRLVEAYESNELSQMDSFVVERLLDDIQDIVRTQPVQLPAEFAFFGRAASIFVGVLHILDPNVDLMALARPRILEWASSQKEGKGMFGKEDVLRWVLNGTGPLRVFPQKVINYLEEPERLRRYFENRDGKEREYRRDLQSRMFAGVFTILSFVGISVSVWFWNEPYMWVSSVFFVGSLWAYRSIK</sequence>
<evidence type="ECO:0000256" key="1">
    <source>
        <dbReference type="ARBA" id="ARBA00009670"/>
    </source>
</evidence>
<dbReference type="RefSeq" id="WP_065526868.1">
    <property type="nucleotide sequence ID" value="NZ_CP016543.2"/>
</dbReference>
<evidence type="ECO:0000313" key="5">
    <source>
        <dbReference type="Proteomes" id="UP000092495"/>
    </source>
</evidence>
<protein>
    <submittedName>
        <fullName evidence="4">ABC transporter</fullName>
    </submittedName>
</protein>
<dbReference type="CDD" id="cd05121">
    <property type="entry name" value="ABC1_ADCK3-like"/>
    <property type="match status" value="1"/>
</dbReference>
<dbReference type="EMBL" id="CP016543">
    <property type="protein sequence ID" value="ANU23886.1"/>
    <property type="molecule type" value="Genomic_DNA"/>
</dbReference>
<proteinExistence type="inferred from homology"/>
<dbReference type="GO" id="GO:0004672">
    <property type="term" value="F:protein kinase activity"/>
    <property type="evidence" value="ECO:0007669"/>
    <property type="project" value="InterPro"/>
</dbReference>
<evidence type="ECO:0000256" key="2">
    <source>
        <dbReference type="SAM" id="Phobius"/>
    </source>
</evidence>
<keyword evidence="5" id="KW-1185">Reference proteome</keyword>
<dbReference type="InterPro" id="IPR011009">
    <property type="entry name" value="Kinase-like_dom_sf"/>
</dbReference>
<dbReference type="STRING" id="414778.BCM40_11135"/>
<feature type="transmembrane region" description="Helical" evidence="2">
    <location>
        <begin position="520"/>
        <end position="537"/>
    </location>
</feature>
<dbReference type="Gene3D" id="1.10.510.10">
    <property type="entry name" value="Transferase(Phosphotransferase) domain 1"/>
    <property type="match status" value="1"/>
</dbReference>
<feature type="transmembrane region" description="Helical" evidence="2">
    <location>
        <begin position="495"/>
        <end position="514"/>
    </location>
</feature>
<dbReference type="PROSITE" id="PS50011">
    <property type="entry name" value="PROTEIN_KINASE_DOM"/>
    <property type="match status" value="1"/>
</dbReference>
<dbReference type="OrthoDB" id="9795390at2"/>
<reference evidence="4" key="1">
    <citation type="submission" date="2016-10" db="EMBL/GenBank/DDBJ databases">
        <authorList>
            <person name="See-Too W.S."/>
        </authorList>
    </citation>
    <scope>NUCLEOTIDE SEQUENCE</scope>
    <source>
        <strain evidence="4">DSM 22276</strain>
    </source>
</reference>
<comment type="similarity">
    <text evidence="1">Belongs to the protein kinase superfamily. ADCK protein kinase family.</text>
</comment>
<feature type="domain" description="Protein kinase" evidence="3">
    <location>
        <begin position="119"/>
        <end position="497"/>
    </location>
</feature>
<dbReference type="Pfam" id="PF03109">
    <property type="entry name" value="ABC1"/>
    <property type="match status" value="1"/>
</dbReference>
<dbReference type="SUPFAM" id="SSF56112">
    <property type="entry name" value="Protein kinase-like (PK-like)"/>
    <property type="match status" value="1"/>
</dbReference>
<keyword evidence="2" id="KW-1133">Transmembrane helix</keyword>